<gene>
    <name evidence="8" type="ORF">KC717_02115</name>
</gene>
<dbReference type="GO" id="GO:0006047">
    <property type="term" value="P:UDP-N-acetylglucosamine metabolic process"/>
    <property type="evidence" value="ECO:0007669"/>
    <property type="project" value="TreeGrafter"/>
</dbReference>
<dbReference type="AlphaFoldDB" id="A0A955RKG5"/>
<comment type="catalytic activity">
    <reaction evidence="1">
        <text>D-fructose 6-phosphate + L-glutamine = D-glucosamine 6-phosphate + L-glutamate</text>
        <dbReference type="Rhea" id="RHEA:13237"/>
        <dbReference type="ChEBI" id="CHEBI:29985"/>
        <dbReference type="ChEBI" id="CHEBI:58359"/>
        <dbReference type="ChEBI" id="CHEBI:58725"/>
        <dbReference type="ChEBI" id="CHEBI:61527"/>
        <dbReference type="EC" id="2.6.1.16"/>
    </reaction>
</comment>
<dbReference type="InterPro" id="IPR017932">
    <property type="entry name" value="GATase_2_dom"/>
</dbReference>
<proteinExistence type="predicted"/>
<dbReference type="Gene3D" id="3.40.50.620">
    <property type="entry name" value="HUPs"/>
    <property type="match status" value="1"/>
</dbReference>
<evidence type="ECO:0000256" key="1">
    <source>
        <dbReference type="ARBA" id="ARBA00001031"/>
    </source>
</evidence>
<evidence type="ECO:0000256" key="2">
    <source>
        <dbReference type="ARBA" id="ARBA00012916"/>
    </source>
</evidence>
<evidence type="ECO:0000256" key="5">
    <source>
        <dbReference type="ARBA" id="ARBA00022679"/>
    </source>
</evidence>
<organism evidence="8 9">
    <name type="scientific">Candidatus Dojkabacteria bacterium</name>
    <dbReference type="NCBI Taxonomy" id="2099670"/>
    <lineage>
        <taxon>Bacteria</taxon>
        <taxon>Candidatus Dojkabacteria</taxon>
    </lineage>
</organism>
<dbReference type="InterPro" id="IPR029055">
    <property type="entry name" value="Ntn_hydrolases_N"/>
</dbReference>
<dbReference type="EC" id="2.6.1.16" evidence="2"/>
<evidence type="ECO:0000256" key="3">
    <source>
        <dbReference type="ARBA" id="ARBA00016090"/>
    </source>
</evidence>
<dbReference type="GO" id="GO:0006002">
    <property type="term" value="P:fructose 6-phosphate metabolic process"/>
    <property type="evidence" value="ECO:0007669"/>
    <property type="project" value="TreeGrafter"/>
</dbReference>
<dbReference type="PANTHER" id="PTHR10937:SF0">
    <property type="entry name" value="GLUTAMINE--FRUCTOSE-6-PHOSPHATE TRANSAMINASE (ISOMERIZING)"/>
    <property type="match status" value="1"/>
</dbReference>
<comment type="caution">
    <text evidence="8">The sequence shown here is derived from an EMBL/GenBank/DDBJ whole genome shotgun (WGS) entry which is preliminary data.</text>
</comment>
<evidence type="ECO:0000313" key="8">
    <source>
        <dbReference type="EMBL" id="MCA9385422.1"/>
    </source>
</evidence>
<keyword evidence="4" id="KW-0032">Aminotransferase</keyword>
<dbReference type="InterPro" id="IPR014729">
    <property type="entry name" value="Rossmann-like_a/b/a_fold"/>
</dbReference>
<dbReference type="PROSITE" id="PS51278">
    <property type="entry name" value="GATASE_TYPE_2"/>
    <property type="match status" value="1"/>
</dbReference>
<dbReference type="SUPFAM" id="SSF52402">
    <property type="entry name" value="Adenine nucleotide alpha hydrolases-like"/>
    <property type="match status" value="1"/>
</dbReference>
<evidence type="ECO:0000259" key="7">
    <source>
        <dbReference type="PROSITE" id="PS51278"/>
    </source>
</evidence>
<dbReference type="PANTHER" id="PTHR10937">
    <property type="entry name" value="GLUCOSAMINE--FRUCTOSE-6-PHOSPHATE AMINOTRANSFERASE, ISOMERIZING"/>
    <property type="match status" value="1"/>
</dbReference>
<evidence type="ECO:0000256" key="6">
    <source>
        <dbReference type="ARBA" id="ARBA00022962"/>
    </source>
</evidence>
<dbReference type="SUPFAM" id="SSF56235">
    <property type="entry name" value="N-terminal nucleophile aminohydrolases (Ntn hydrolases)"/>
    <property type="match status" value="1"/>
</dbReference>
<keyword evidence="6" id="KW-0315">Glutamine amidotransferase</keyword>
<sequence>MCGIFGYISNKKDHSFQKIDAKLETLFRLSEIRGKEAAGLMVQHKDSLRVYKDHLKATKMVTTSEYKQFLSRAFHHKNKLNNFGCIGHSRLVTNGTAEENNNNQPVIKNNLVAVHNGIITNVDELYSEYPDIHREYEVDTELFLALLKKYMDGTNAVQEALENTFAVIEGTASVGIMGENFPYYLMATNTGSLYYLISKDGTDFVFMSERHLLEEFANKYADEFDKEMVEWLEPGKYICISTITGERVIDSFKKHELNPHFREDTKAKSVELIDDSNKETFFANVLVSDLQEVKKAIEYPEEKIRTLNRCTKCILPETVPYISFDKKGVCNFCQNYTRKINLEQDERAKKLRELKEIVGRYTDNKNEKPNVIIPFSGGRDSSYGLHYIVTELGLKPITFTYEWGMVTDLARRNVARLCGKLGVEHLFVSADLSRKRRYIRKNVGAWLKKPDLGIVPLFMAGDKYFFWHNSRLQKELRIDLNFWMGNRLEDTNFKAGFAGVKPNFEREKIYSLGIKDQLQQFLYYGKQFISNPGYINSSIPDTLGSFYVYYSQKREHTFLLFDYIEWDEETINTTLVNEYDWETAPDTPTTWRIGDGTASFYNYIYTTIAGFSENDTFRSNQIREGMISREDALEKVYRENRPRVESLTWYFDTISVPAKKAIETINLVPKYYD</sequence>
<dbReference type="GO" id="GO:0004360">
    <property type="term" value="F:glutamine-fructose-6-phosphate transaminase (isomerizing) activity"/>
    <property type="evidence" value="ECO:0007669"/>
    <property type="project" value="UniProtKB-EC"/>
</dbReference>
<protein>
    <recommendedName>
        <fullName evidence="3">Glutamine--fructose-6-phosphate aminotransferase [isomerizing]</fullName>
        <ecNumber evidence="2">2.6.1.16</ecNumber>
    </recommendedName>
</protein>
<dbReference type="Gene3D" id="3.60.20.10">
    <property type="entry name" value="Glutamine Phosphoribosylpyrophosphate, subunit 1, domain 1"/>
    <property type="match status" value="1"/>
</dbReference>
<dbReference type="GO" id="GO:0006487">
    <property type="term" value="P:protein N-linked glycosylation"/>
    <property type="evidence" value="ECO:0007669"/>
    <property type="project" value="TreeGrafter"/>
</dbReference>
<keyword evidence="5" id="KW-0808">Transferase</keyword>
<dbReference type="EMBL" id="JAGQLH010000019">
    <property type="protein sequence ID" value="MCA9385422.1"/>
    <property type="molecule type" value="Genomic_DNA"/>
</dbReference>
<feature type="domain" description="Glutamine amidotransferase type-2" evidence="7">
    <location>
        <begin position="2"/>
        <end position="243"/>
    </location>
</feature>
<reference evidence="8" key="2">
    <citation type="journal article" date="2021" name="Microbiome">
        <title>Successional dynamics and alternative stable states in a saline activated sludge microbial community over 9 years.</title>
        <authorList>
            <person name="Wang Y."/>
            <person name="Ye J."/>
            <person name="Ju F."/>
            <person name="Liu L."/>
            <person name="Boyd J.A."/>
            <person name="Deng Y."/>
            <person name="Parks D.H."/>
            <person name="Jiang X."/>
            <person name="Yin X."/>
            <person name="Woodcroft B.J."/>
            <person name="Tyson G.W."/>
            <person name="Hugenholtz P."/>
            <person name="Polz M.F."/>
            <person name="Zhang T."/>
        </authorList>
    </citation>
    <scope>NUCLEOTIDE SEQUENCE</scope>
    <source>
        <strain evidence="8">HKST-UBA11</strain>
    </source>
</reference>
<reference evidence="8" key="1">
    <citation type="submission" date="2020-04" db="EMBL/GenBank/DDBJ databases">
        <authorList>
            <person name="Zhang T."/>
        </authorList>
    </citation>
    <scope>NUCLEOTIDE SEQUENCE</scope>
    <source>
        <strain evidence="8">HKST-UBA11</strain>
    </source>
</reference>
<dbReference type="Pfam" id="PF13522">
    <property type="entry name" value="GATase_6"/>
    <property type="match status" value="1"/>
</dbReference>
<evidence type="ECO:0000256" key="4">
    <source>
        <dbReference type="ARBA" id="ARBA00022576"/>
    </source>
</evidence>
<accession>A0A955RKG5</accession>
<evidence type="ECO:0000313" key="9">
    <source>
        <dbReference type="Proteomes" id="UP000754563"/>
    </source>
</evidence>
<dbReference type="CDD" id="cd00352">
    <property type="entry name" value="Gn_AT_II"/>
    <property type="match status" value="1"/>
</dbReference>
<name>A0A955RKG5_9BACT</name>
<dbReference type="Proteomes" id="UP000754563">
    <property type="component" value="Unassembled WGS sequence"/>
</dbReference>